<sequence>MESGFGTWPFGLQNTEILYSNIETCTGILTNLQLIFATYLSVLLACTMDIESSIAEHTEFSGSNDTSNSSAAEQHKAEAIASEDALRNTMGELLVLGHKGPRIIQILLVQHGISISPSTLTRKRQLWGLRQNEIPKPAVSELSPPIHNSLLSSYSKGLNLQEIQAQLTQETGITVTIQSIKLYLSRLNLRLNGDDRADGKVTGESKPFS</sequence>
<name>A0A2S4V4G4_9BASI</name>
<dbReference type="VEuPathDB" id="FungiDB:PSHT_12627"/>
<dbReference type="VEuPathDB" id="FungiDB:PSTT_10449"/>
<dbReference type="AlphaFoldDB" id="A0A2S4V4G4"/>
<comment type="caution">
    <text evidence="2">The sequence shown here is derived from an EMBL/GenBank/DDBJ whole genome shotgun (WGS) entry which is preliminary data.</text>
</comment>
<evidence type="ECO:0000256" key="1">
    <source>
        <dbReference type="SAM" id="MobiDB-lite"/>
    </source>
</evidence>
<protein>
    <submittedName>
        <fullName evidence="2">Uncharacterized protein</fullName>
    </submittedName>
</protein>
<evidence type="ECO:0000313" key="3">
    <source>
        <dbReference type="Proteomes" id="UP000239156"/>
    </source>
</evidence>
<organism evidence="2 3">
    <name type="scientific">Puccinia striiformis</name>
    <dbReference type="NCBI Taxonomy" id="27350"/>
    <lineage>
        <taxon>Eukaryota</taxon>
        <taxon>Fungi</taxon>
        <taxon>Dikarya</taxon>
        <taxon>Basidiomycota</taxon>
        <taxon>Pucciniomycotina</taxon>
        <taxon>Pucciniomycetes</taxon>
        <taxon>Pucciniales</taxon>
        <taxon>Pucciniaceae</taxon>
        <taxon>Puccinia</taxon>
    </lineage>
</organism>
<proteinExistence type="predicted"/>
<reference evidence="2" key="1">
    <citation type="submission" date="2017-12" db="EMBL/GenBank/DDBJ databases">
        <title>Gene loss provides genomic basis for host adaptation in cereal stripe rust fungi.</title>
        <authorList>
            <person name="Xia C."/>
        </authorList>
    </citation>
    <scope>NUCLEOTIDE SEQUENCE [LARGE SCALE GENOMIC DNA]</scope>
    <source>
        <strain evidence="2">93-210</strain>
    </source>
</reference>
<feature type="region of interest" description="Disordered" evidence="1">
    <location>
        <begin position="59"/>
        <end position="78"/>
    </location>
</feature>
<gene>
    <name evidence="2" type="ORF">PSTT_10449</name>
</gene>
<evidence type="ECO:0000313" key="2">
    <source>
        <dbReference type="EMBL" id="POW04360.1"/>
    </source>
</evidence>
<dbReference type="EMBL" id="PKSL01000112">
    <property type="protein sequence ID" value="POW04360.1"/>
    <property type="molecule type" value="Genomic_DNA"/>
</dbReference>
<keyword evidence="3" id="KW-1185">Reference proteome</keyword>
<accession>A0A2S4V4G4</accession>
<dbReference type="PANTHER" id="PTHR46177">
    <property type="entry name" value="INTEGRASE CATALYTIC DOMAIN-CONTAINING PROTEIN"/>
    <property type="match status" value="1"/>
</dbReference>
<dbReference type="PANTHER" id="PTHR46177:SF1">
    <property type="entry name" value="INTEGRASE CATALYTIC DOMAIN-CONTAINING PROTEIN"/>
    <property type="match status" value="1"/>
</dbReference>
<dbReference type="Proteomes" id="UP000239156">
    <property type="component" value="Unassembled WGS sequence"/>
</dbReference>
<feature type="compositionally biased region" description="Polar residues" evidence="1">
    <location>
        <begin position="60"/>
        <end position="72"/>
    </location>
</feature>